<keyword evidence="4" id="KW-1185">Reference proteome</keyword>
<name>E8WVK2_GRATM</name>
<dbReference type="KEGG" id="acm:AciX9_2499"/>
<evidence type="ECO:0000313" key="4">
    <source>
        <dbReference type="Proteomes" id="UP000000343"/>
    </source>
</evidence>
<dbReference type="RefSeq" id="WP_013580847.1">
    <property type="nucleotide sequence ID" value="NC_015064.1"/>
</dbReference>
<proteinExistence type="predicted"/>
<dbReference type="AlphaFoldDB" id="E8WVK2"/>
<evidence type="ECO:0000313" key="3">
    <source>
        <dbReference type="EMBL" id="ADW69531.1"/>
    </source>
</evidence>
<dbReference type="OrthoDB" id="123230at2"/>
<gene>
    <name evidence="3" type="ordered locus">AciX9_2499</name>
</gene>
<dbReference type="PaxDb" id="1198114-AciX9_2499"/>
<reference evidence="4" key="1">
    <citation type="submission" date="2011-01" db="EMBL/GenBank/DDBJ databases">
        <title>Complete sequence of chromosome of Acidobacterium sp. MP5ACTX9.</title>
        <authorList>
            <consortium name="US DOE Joint Genome Institute"/>
            <person name="Lucas S."/>
            <person name="Copeland A."/>
            <person name="Lapidus A."/>
            <person name="Cheng J.-F."/>
            <person name="Goodwin L."/>
            <person name="Pitluck S."/>
            <person name="Teshima H."/>
            <person name="Detter J.C."/>
            <person name="Han C."/>
            <person name="Tapia R."/>
            <person name="Land M."/>
            <person name="Hauser L."/>
            <person name="Kyrpides N."/>
            <person name="Ivanova N."/>
            <person name="Ovchinnikova G."/>
            <person name="Pagani I."/>
            <person name="Rawat S.R."/>
            <person name="Mannisto M."/>
            <person name="Haggblom M.M."/>
            <person name="Woyke T."/>
        </authorList>
    </citation>
    <scope>NUCLEOTIDE SEQUENCE [LARGE SCALE GENOMIC DNA]</scope>
    <source>
        <strain evidence="4">MP5ACTX9</strain>
    </source>
</reference>
<keyword evidence="2" id="KW-1133">Transmembrane helix</keyword>
<evidence type="ECO:0000256" key="1">
    <source>
        <dbReference type="SAM" id="MobiDB-lite"/>
    </source>
</evidence>
<dbReference type="EMBL" id="CP002480">
    <property type="protein sequence ID" value="ADW69531.1"/>
    <property type="molecule type" value="Genomic_DNA"/>
</dbReference>
<dbReference type="HOGENOM" id="CLU_1508570_0_0_0"/>
<evidence type="ECO:0000256" key="2">
    <source>
        <dbReference type="SAM" id="Phobius"/>
    </source>
</evidence>
<organism evidence="4">
    <name type="scientific">Granulicella tundricola (strain ATCC BAA-1859 / DSM 23138 / MP5ACTX9)</name>
    <dbReference type="NCBI Taxonomy" id="1198114"/>
    <lineage>
        <taxon>Bacteria</taxon>
        <taxon>Pseudomonadati</taxon>
        <taxon>Acidobacteriota</taxon>
        <taxon>Terriglobia</taxon>
        <taxon>Terriglobales</taxon>
        <taxon>Acidobacteriaceae</taxon>
        <taxon>Granulicella</taxon>
    </lineage>
</organism>
<dbReference type="Proteomes" id="UP000000343">
    <property type="component" value="Chromosome"/>
</dbReference>
<keyword evidence="2" id="KW-0472">Membrane</keyword>
<feature type="transmembrane region" description="Helical" evidence="2">
    <location>
        <begin position="84"/>
        <end position="106"/>
    </location>
</feature>
<sequence>MSSIGHGFGREPGRHLDEDEFGLAMMGESLGADAQAHVDGCAECRAEMELFTGSVGNFGLAALRWSEAQRPAAMPQKAAAGWRMYPAAGWALAAAVLLGVMVPVTVHFQHGHSAVETAADTGSEIEAGDSAEQIAKDNALLAAVDDELSQSEAQMLAAHGWQAGSASGAKTGLRERRR</sequence>
<accession>E8WVK2</accession>
<dbReference type="STRING" id="1198114.AciX9_2499"/>
<dbReference type="eggNOG" id="ENOG502ZGB2">
    <property type="taxonomic scope" value="Bacteria"/>
</dbReference>
<protein>
    <recommendedName>
        <fullName evidence="5">Zinc-finger domain-containing protein</fullName>
    </recommendedName>
</protein>
<evidence type="ECO:0008006" key="5">
    <source>
        <dbReference type="Google" id="ProtNLM"/>
    </source>
</evidence>
<feature type="region of interest" description="Disordered" evidence="1">
    <location>
        <begin position="159"/>
        <end position="178"/>
    </location>
</feature>
<keyword evidence="2" id="KW-0812">Transmembrane</keyword>